<sequence>MQTLSLYAITAALFLGLDMLGLRFLIRPVFERHVGHLLAEPLRLGPAAGFYLAYVVGVLVFVSLPALREGSALQALWMGALLGLMCYGTYEMTNFATLADWSWEQVIADCLWGAVLTGVSAWAGVAAVLALFPKPA</sequence>
<feature type="transmembrane region" description="Helical" evidence="1">
    <location>
        <begin position="72"/>
        <end position="90"/>
    </location>
</feature>
<dbReference type="Pfam" id="PF09945">
    <property type="entry name" value="DUF2177"/>
    <property type="match status" value="1"/>
</dbReference>
<dbReference type="STRING" id="311180.SAMN04488050_10467"/>
<gene>
    <name evidence="2" type="ORF">SAMN04488050_10467</name>
</gene>
<dbReference type="OrthoDB" id="166547at2"/>
<dbReference type="EMBL" id="FOZW01000004">
    <property type="protein sequence ID" value="SFS70855.1"/>
    <property type="molecule type" value="Genomic_DNA"/>
</dbReference>
<feature type="transmembrane region" description="Helical" evidence="1">
    <location>
        <begin position="6"/>
        <end position="26"/>
    </location>
</feature>
<evidence type="ECO:0000313" key="3">
    <source>
        <dbReference type="Proteomes" id="UP000199392"/>
    </source>
</evidence>
<protein>
    <submittedName>
        <fullName evidence="2">Uncharacterized membrane protein</fullName>
    </submittedName>
</protein>
<dbReference type="InterPro" id="IPR018687">
    <property type="entry name" value="DUF2177_membr"/>
</dbReference>
<keyword evidence="1" id="KW-0812">Transmembrane</keyword>
<evidence type="ECO:0000313" key="2">
    <source>
        <dbReference type="EMBL" id="SFS70855.1"/>
    </source>
</evidence>
<keyword evidence="3" id="KW-1185">Reference proteome</keyword>
<keyword evidence="1" id="KW-1133">Transmembrane helix</keyword>
<feature type="transmembrane region" description="Helical" evidence="1">
    <location>
        <begin position="47"/>
        <end position="66"/>
    </location>
</feature>
<evidence type="ECO:0000256" key="1">
    <source>
        <dbReference type="SAM" id="Phobius"/>
    </source>
</evidence>
<accession>A0A1I6S1K7</accession>
<dbReference type="AlphaFoldDB" id="A0A1I6S1K7"/>
<name>A0A1I6S1K7_9RHOB</name>
<keyword evidence="1" id="KW-0472">Membrane</keyword>
<organism evidence="2 3">
    <name type="scientific">Alloyangia pacifica</name>
    <dbReference type="NCBI Taxonomy" id="311180"/>
    <lineage>
        <taxon>Bacteria</taxon>
        <taxon>Pseudomonadati</taxon>
        <taxon>Pseudomonadota</taxon>
        <taxon>Alphaproteobacteria</taxon>
        <taxon>Rhodobacterales</taxon>
        <taxon>Roseobacteraceae</taxon>
        <taxon>Alloyangia</taxon>
    </lineage>
</organism>
<dbReference type="RefSeq" id="WP_092423412.1">
    <property type="nucleotide sequence ID" value="NZ_FNCL01000004.1"/>
</dbReference>
<proteinExistence type="predicted"/>
<reference evidence="3" key="1">
    <citation type="submission" date="2016-10" db="EMBL/GenBank/DDBJ databases">
        <authorList>
            <person name="Varghese N."/>
            <person name="Submissions S."/>
        </authorList>
    </citation>
    <scope>NUCLEOTIDE SEQUENCE [LARGE SCALE GENOMIC DNA]</scope>
    <source>
        <strain evidence="3">DSM 26894</strain>
    </source>
</reference>
<feature type="transmembrane region" description="Helical" evidence="1">
    <location>
        <begin position="111"/>
        <end position="132"/>
    </location>
</feature>
<dbReference type="Proteomes" id="UP000199392">
    <property type="component" value="Unassembled WGS sequence"/>
</dbReference>